<evidence type="ECO:0000256" key="1">
    <source>
        <dbReference type="ARBA" id="ARBA00022729"/>
    </source>
</evidence>
<feature type="signal peptide" evidence="2">
    <location>
        <begin position="1"/>
        <end position="24"/>
    </location>
</feature>
<sequence>MILTYRETWRSVLFLFLGFVGVRADFSSCNNEQPGNQISASYTLSNSRIPVPGQFTASLQVQLATAIDDNVRAEVDINRRVFYWSVPVPCVGSGQGFGSCSYSDLCALLNAVTETCSGQPCRC</sequence>
<proteinExistence type="predicted"/>
<dbReference type="PANTHER" id="PTHR17357">
    <property type="entry name" value="GM2 GANGLIOSIDE ACTIVATOR PROTEIN"/>
    <property type="match status" value="1"/>
</dbReference>
<dbReference type="EMBL" id="RQTK01000639">
    <property type="protein sequence ID" value="RUS76740.1"/>
    <property type="molecule type" value="Genomic_DNA"/>
</dbReference>
<organism evidence="3 4">
    <name type="scientific">Elysia chlorotica</name>
    <name type="common">Eastern emerald elysia</name>
    <name type="synonym">Sea slug</name>
    <dbReference type="NCBI Taxonomy" id="188477"/>
    <lineage>
        <taxon>Eukaryota</taxon>
        <taxon>Metazoa</taxon>
        <taxon>Spiralia</taxon>
        <taxon>Lophotrochozoa</taxon>
        <taxon>Mollusca</taxon>
        <taxon>Gastropoda</taxon>
        <taxon>Heterobranchia</taxon>
        <taxon>Euthyneura</taxon>
        <taxon>Panpulmonata</taxon>
        <taxon>Sacoglossa</taxon>
        <taxon>Placobranchoidea</taxon>
        <taxon>Plakobranchidae</taxon>
        <taxon>Elysia</taxon>
    </lineage>
</organism>
<evidence type="ECO:0000313" key="4">
    <source>
        <dbReference type="Proteomes" id="UP000271974"/>
    </source>
</evidence>
<dbReference type="GO" id="GO:0005319">
    <property type="term" value="F:lipid transporter activity"/>
    <property type="evidence" value="ECO:0007669"/>
    <property type="project" value="TreeGrafter"/>
</dbReference>
<keyword evidence="4" id="KW-1185">Reference proteome</keyword>
<keyword evidence="1 2" id="KW-0732">Signal</keyword>
<dbReference type="Proteomes" id="UP000271974">
    <property type="component" value="Unassembled WGS sequence"/>
</dbReference>
<dbReference type="OrthoDB" id="6409159at2759"/>
<reference evidence="3 4" key="1">
    <citation type="submission" date="2019-01" db="EMBL/GenBank/DDBJ databases">
        <title>A draft genome assembly of the solar-powered sea slug Elysia chlorotica.</title>
        <authorList>
            <person name="Cai H."/>
            <person name="Li Q."/>
            <person name="Fang X."/>
            <person name="Li J."/>
            <person name="Curtis N.E."/>
            <person name="Altenburger A."/>
            <person name="Shibata T."/>
            <person name="Feng M."/>
            <person name="Maeda T."/>
            <person name="Schwartz J.A."/>
            <person name="Shigenobu S."/>
            <person name="Lundholm N."/>
            <person name="Nishiyama T."/>
            <person name="Yang H."/>
            <person name="Hasebe M."/>
            <person name="Li S."/>
            <person name="Pierce S.K."/>
            <person name="Wang J."/>
        </authorList>
    </citation>
    <scope>NUCLEOTIDE SEQUENCE [LARGE SCALE GENOMIC DNA]</scope>
    <source>
        <strain evidence="3">EC2010</strain>
        <tissue evidence="3">Whole organism of an adult</tissue>
    </source>
</reference>
<feature type="non-terminal residue" evidence="3">
    <location>
        <position position="123"/>
    </location>
</feature>
<evidence type="ECO:0000256" key="2">
    <source>
        <dbReference type="SAM" id="SignalP"/>
    </source>
</evidence>
<dbReference type="GO" id="GO:0008047">
    <property type="term" value="F:enzyme activator activity"/>
    <property type="evidence" value="ECO:0007669"/>
    <property type="project" value="InterPro"/>
</dbReference>
<comment type="caution">
    <text evidence="3">The sequence shown here is derived from an EMBL/GenBank/DDBJ whole genome shotgun (WGS) entry which is preliminary data.</text>
</comment>
<dbReference type="GO" id="GO:0006689">
    <property type="term" value="P:ganglioside catabolic process"/>
    <property type="evidence" value="ECO:0007669"/>
    <property type="project" value="InterPro"/>
</dbReference>
<gene>
    <name evidence="3" type="ORF">EGW08_015496</name>
</gene>
<name>A0A433T593_ELYCH</name>
<dbReference type="Gene3D" id="2.70.220.10">
    <property type="entry name" value="Ganglioside GM2 activator"/>
    <property type="match status" value="1"/>
</dbReference>
<dbReference type="SUPFAM" id="SSF63707">
    <property type="entry name" value="Ganglioside M2 (gm2) activator"/>
    <property type="match status" value="1"/>
</dbReference>
<dbReference type="InterPro" id="IPR028996">
    <property type="entry name" value="GM2-AP"/>
</dbReference>
<dbReference type="PANTHER" id="PTHR17357:SF0">
    <property type="entry name" value="GANGLIOSIDE GM2 ACTIVATOR"/>
    <property type="match status" value="1"/>
</dbReference>
<accession>A0A433T593</accession>
<dbReference type="GO" id="GO:0009898">
    <property type="term" value="C:cytoplasmic side of plasma membrane"/>
    <property type="evidence" value="ECO:0007669"/>
    <property type="project" value="TreeGrafter"/>
</dbReference>
<evidence type="ECO:0000313" key="3">
    <source>
        <dbReference type="EMBL" id="RUS76740.1"/>
    </source>
</evidence>
<dbReference type="InterPro" id="IPR036846">
    <property type="entry name" value="GM2-AP_sf"/>
</dbReference>
<dbReference type="AlphaFoldDB" id="A0A433T593"/>
<protein>
    <submittedName>
        <fullName evidence="3">Uncharacterized protein</fullName>
    </submittedName>
</protein>
<feature type="chain" id="PRO_5019093291" evidence="2">
    <location>
        <begin position="25"/>
        <end position="123"/>
    </location>
</feature>